<proteinExistence type="predicted"/>
<gene>
    <name evidence="2" type="ORF">BEI_1691</name>
</gene>
<dbReference type="AlphaFoldDB" id="A0A291P729"/>
<protein>
    <submittedName>
        <fullName evidence="2">Putative N-acetylgalactosaminyl-diphosphoundecaprenol glucuronosyltransferase</fullName>
    </submittedName>
</protein>
<evidence type="ECO:0000313" key="3">
    <source>
        <dbReference type="Proteomes" id="UP000219993"/>
    </source>
</evidence>
<evidence type="ECO:0000259" key="1">
    <source>
        <dbReference type="Pfam" id="PF00535"/>
    </source>
</evidence>
<dbReference type="PANTHER" id="PTHR22916">
    <property type="entry name" value="GLYCOSYLTRANSFERASE"/>
    <property type="match status" value="1"/>
</dbReference>
<dbReference type="InterPro" id="IPR001173">
    <property type="entry name" value="Glyco_trans_2-like"/>
</dbReference>
<dbReference type="SUPFAM" id="SSF53448">
    <property type="entry name" value="Nucleotide-diphospho-sugar transferases"/>
    <property type="match status" value="1"/>
</dbReference>
<dbReference type="GO" id="GO:0016758">
    <property type="term" value="F:hexosyltransferase activity"/>
    <property type="evidence" value="ECO:0007669"/>
    <property type="project" value="UniProtKB-ARBA"/>
</dbReference>
<feature type="domain" description="Glycosyltransferase 2-like" evidence="1">
    <location>
        <begin position="7"/>
        <end position="126"/>
    </location>
</feature>
<keyword evidence="2" id="KW-0808">Transferase</keyword>
<dbReference type="InterPro" id="IPR029044">
    <property type="entry name" value="Nucleotide-diphossugar_trans"/>
</dbReference>
<dbReference type="EMBL" id="CP021435">
    <property type="protein sequence ID" value="ATJ82678.1"/>
    <property type="molecule type" value="Genomic_DNA"/>
</dbReference>
<reference evidence="2 3" key="1">
    <citation type="journal article" date="2017" name="Sci. Rep.">
        <title>Revealing the Saline Adaptation Strategies of the Halophilic Bacterium Halomonas beimenensis through High-throughput Omics and Transposon Mutagenesis Approaches.</title>
        <authorList>
            <person name="Chen Y.H."/>
            <person name="Lin S.S."/>
            <person name="Shyu Y.T."/>
        </authorList>
    </citation>
    <scope>NUCLEOTIDE SEQUENCE [LARGE SCALE GENOMIC DNA]</scope>
    <source>
        <strain evidence="2 3">NTU-111</strain>
    </source>
</reference>
<dbReference type="Gene3D" id="3.90.550.10">
    <property type="entry name" value="Spore Coat Polysaccharide Biosynthesis Protein SpsA, Chain A"/>
    <property type="match status" value="1"/>
</dbReference>
<evidence type="ECO:0000313" key="2">
    <source>
        <dbReference type="EMBL" id="ATJ82678.1"/>
    </source>
</evidence>
<dbReference type="CDD" id="cd00761">
    <property type="entry name" value="Glyco_tranf_GTA_type"/>
    <property type="match status" value="1"/>
</dbReference>
<dbReference type="Pfam" id="PF00535">
    <property type="entry name" value="Glycos_transf_2"/>
    <property type="match status" value="1"/>
</dbReference>
<dbReference type="Proteomes" id="UP000219993">
    <property type="component" value="Chromosome"/>
</dbReference>
<dbReference type="OrthoDB" id="9801954at2"/>
<accession>A0A291P729</accession>
<dbReference type="PANTHER" id="PTHR22916:SF3">
    <property type="entry name" value="UDP-GLCNAC:BETAGAL BETA-1,3-N-ACETYLGLUCOSAMINYLTRANSFERASE-LIKE PROTEIN 1"/>
    <property type="match status" value="1"/>
</dbReference>
<keyword evidence="3" id="KW-1185">Reference proteome</keyword>
<organism evidence="2 3">
    <name type="scientific">Halomonas beimenensis</name>
    <dbReference type="NCBI Taxonomy" id="475662"/>
    <lineage>
        <taxon>Bacteria</taxon>
        <taxon>Pseudomonadati</taxon>
        <taxon>Pseudomonadota</taxon>
        <taxon>Gammaproteobacteria</taxon>
        <taxon>Oceanospirillales</taxon>
        <taxon>Halomonadaceae</taxon>
        <taxon>Halomonas</taxon>
    </lineage>
</organism>
<sequence>MKRPAFSIIMPAHNAESTIDAAIASVLHQSFSDFELIVIDDCSTDKTKSKIRSYEYDFRVRPVFLTENCGVATARNQAIARAKGKYIAFLDSDDLWMPNKLEKQEFELKKGAAVVFSSYQRFDQSGDRGVVFAKPVVAYTDMLLCNWIGNLTGVYDCEKIGKVYQKEVGHEDYLMWLEIVGKSGTAVGMQEILAKYCVASDSLSGNKLRSSRWVWLIYRQHLKLGFLGSLKSFFFYALYSLYKRVG</sequence>
<dbReference type="KEGG" id="hbe:BEI_1691"/>
<dbReference type="RefSeq" id="WP_097789087.1">
    <property type="nucleotide sequence ID" value="NZ_BAAADT010000033.1"/>
</dbReference>
<name>A0A291P729_9GAMM</name>